<reference evidence="3" key="1">
    <citation type="journal article" date="2015" name="PLoS Genet.">
        <title>Genome Sequence and Transcriptome Analyses of Chrysochromulina tobin: Metabolic Tools for Enhanced Algal Fitness in the Prominent Order Prymnesiales (Haptophyceae).</title>
        <authorList>
            <person name="Hovde B.T."/>
            <person name="Deodato C.R."/>
            <person name="Hunsperger H.M."/>
            <person name="Ryken S.A."/>
            <person name="Yost W."/>
            <person name="Jha R.K."/>
            <person name="Patterson J."/>
            <person name="Monnat R.J. Jr."/>
            <person name="Barlow S.B."/>
            <person name="Starkenburg S.R."/>
            <person name="Cattolico R.A."/>
        </authorList>
    </citation>
    <scope>NUCLEOTIDE SEQUENCE</scope>
    <source>
        <strain evidence="3">CCMP291</strain>
    </source>
</reference>
<feature type="transmembrane region" description="Helical" evidence="1">
    <location>
        <begin position="521"/>
        <end position="549"/>
    </location>
</feature>
<dbReference type="Proteomes" id="UP000037460">
    <property type="component" value="Unassembled WGS sequence"/>
</dbReference>
<dbReference type="EMBL" id="JWZX01003022">
    <property type="protein sequence ID" value="KOO25075.1"/>
    <property type="molecule type" value="Genomic_DNA"/>
</dbReference>
<evidence type="ECO:0000313" key="3">
    <source>
        <dbReference type="Proteomes" id="UP000037460"/>
    </source>
</evidence>
<proteinExistence type="predicted"/>
<keyword evidence="1" id="KW-0812">Transmembrane</keyword>
<gene>
    <name evidence="2" type="ORF">Ctob_002874</name>
</gene>
<name>A0A0M0JF63_9EUKA</name>
<feature type="transmembrane region" description="Helical" evidence="1">
    <location>
        <begin position="42"/>
        <end position="66"/>
    </location>
</feature>
<feature type="transmembrane region" description="Helical" evidence="1">
    <location>
        <begin position="342"/>
        <end position="363"/>
    </location>
</feature>
<keyword evidence="1" id="KW-1133">Transmembrane helix</keyword>
<feature type="transmembrane region" description="Helical" evidence="1">
    <location>
        <begin position="122"/>
        <end position="147"/>
    </location>
</feature>
<feature type="transmembrane region" description="Helical" evidence="1">
    <location>
        <begin position="236"/>
        <end position="253"/>
    </location>
</feature>
<feature type="transmembrane region" description="Helical" evidence="1">
    <location>
        <begin position="399"/>
        <end position="417"/>
    </location>
</feature>
<feature type="transmembrane region" description="Helical" evidence="1">
    <location>
        <begin position="159"/>
        <end position="178"/>
    </location>
</feature>
<dbReference type="AlphaFoldDB" id="A0A0M0JF63"/>
<protein>
    <submittedName>
        <fullName evidence="2">Uncharacterized protein</fullName>
    </submittedName>
</protein>
<feature type="transmembrane region" description="Helical" evidence="1">
    <location>
        <begin position="184"/>
        <end position="210"/>
    </location>
</feature>
<sequence length="714" mass="78400">MISAEESPEWALSAVVLLMPLTSTILRSTLFKKSNELPHVIFRVFAISFAVAATAVLLAWIIWVGVGNQYTDANMQKWSRALRCDMRRAQSQFNGAVALNLSEPNVTALNVTSTTDTCLVAYLLWGCPLITSLGSYLFAGIFYGFGLFIQKHEDNAVELAVKGGMVTLITMLGVAMSFNAYSSVLFHSLVVLMFTTAWVSTVIIVSTIGWKRFLNAARKSSTVAGAKRRLAEYESLKGLVVVMGLLFFVPYLITHMVKQLFRTCLGRIKCLSCCMLPPVPNSRGWLLTEEATELVVELRSWRWVSVLSWATLFAWLGWFFLYFPMLTNIFVAYFIQLLSPLNWGLVSFIFLALGIFMFLNPAFPGPVLYLMGGVLITPLCDKAWNGEVSTRATPVIGPFFWTVFLCFLVKLVSNVLCQKIFGECMGSDPKVRSMLAPNSMPMRTVRYVVSEPGCSLGKVLIFCAFPADWPVSVYYGVLFNMPGGDKMTTLSAVLATSPIVILIAPFVAMGTLAFYASIWGAFWNTVMSLITIFNVAVTSVASLVCLYYIAQAVRDPVKKAVVEAYEEDKDVAAIDAASAARNALVADVTTWDKMPLLVKLLLFVPKLGFIASSYMLFFAKSHMYVDLDITGDYNTVACTTASPECPTPHVKPLGWAGFALILFHLLGDHIFNRWVSNKVGAHSGADKTVPEPPTDPQAAPAAIAPVPVAQQCAA</sequence>
<evidence type="ECO:0000313" key="2">
    <source>
        <dbReference type="EMBL" id="KOO25075.1"/>
    </source>
</evidence>
<feature type="transmembrane region" description="Helical" evidence="1">
    <location>
        <begin position="600"/>
        <end position="619"/>
    </location>
</feature>
<keyword evidence="3" id="KW-1185">Reference proteome</keyword>
<evidence type="ECO:0000256" key="1">
    <source>
        <dbReference type="SAM" id="Phobius"/>
    </source>
</evidence>
<organism evidence="2 3">
    <name type="scientific">Chrysochromulina tobinii</name>
    <dbReference type="NCBI Taxonomy" id="1460289"/>
    <lineage>
        <taxon>Eukaryota</taxon>
        <taxon>Haptista</taxon>
        <taxon>Haptophyta</taxon>
        <taxon>Prymnesiophyceae</taxon>
        <taxon>Prymnesiales</taxon>
        <taxon>Chrysochromulinaceae</taxon>
        <taxon>Chrysochromulina</taxon>
    </lineage>
</organism>
<keyword evidence="1" id="KW-0472">Membrane</keyword>
<comment type="caution">
    <text evidence="2">The sequence shown here is derived from an EMBL/GenBank/DDBJ whole genome shotgun (WGS) entry which is preliminary data.</text>
</comment>
<feature type="transmembrane region" description="Helical" evidence="1">
    <location>
        <begin position="312"/>
        <end position="335"/>
    </location>
</feature>
<accession>A0A0M0JF63</accession>
<feature type="transmembrane region" description="Helical" evidence="1">
    <location>
        <begin position="12"/>
        <end position="30"/>
    </location>
</feature>
<feature type="transmembrane region" description="Helical" evidence="1">
    <location>
        <begin position="653"/>
        <end position="671"/>
    </location>
</feature>
<feature type="transmembrane region" description="Helical" evidence="1">
    <location>
        <begin position="490"/>
        <end position="515"/>
    </location>
</feature>